<gene>
    <name evidence="2" type="ORF">ENH_00000960</name>
</gene>
<dbReference type="AlphaFoldDB" id="U6MMA2"/>
<dbReference type="EMBL" id="HG723064">
    <property type="protein sequence ID" value="CDJ65141.1"/>
    <property type="molecule type" value="Genomic_DNA"/>
</dbReference>
<organism evidence="2 3">
    <name type="scientific">Eimeria necatrix</name>
    <dbReference type="NCBI Taxonomy" id="51315"/>
    <lineage>
        <taxon>Eukaryota</taxon>
        <taxon>Sar</taxon>
        <taxon>Alveolata</taxon>
        <taxon>Apicomplexa</taxon>
        <taxon>Conoidasida</taxon>
        <taxon>Coccidia</taxon>
        <taxon>Eucoccidiorida</taxon>
        <taxon>Eimeriorina</taxon>
        <taxon>Eimeriidae</taxon>
        <taxon>Eimeria</taxon>
    </lineage>
</organism>
<sequence length="140" mass="15111">MPWWIDCFCSPSPPSFQTRPDQTSGHGGGDLSRSSSFRPSVETGDSPYFESDEVKPSKRLGAPVGAPLRGAPGAPPDLNLGWETGNLSTLEFARSKRMESKRSNKPPATQLNSIPEFIAEAKMPNGWAAEAAASRQAHNR</sequence>
<feature type="compositionally biased region" description="Low complexity" evidence="1">
    <location>
        <begin position="61"/>
        <end position="72"/>
    </location>
</feature>
<evidence type="ECO:0000256" key="1">
    <source>
        <dbReference type="SAM" id="MobiDB-lite"/>
    </source>
</evidence>
<accession>U6MMA2</accession>
<dbReference type="Proteomes" id="UP000030754">
    <property type="component" value="Unassembled WGS sequence"/>
</dbReference>
<dbReference type="VEuPathDB" id="ToxoDB:ENH_00000960"/>
<feature type="compositionally biased region" description="Polar residues" evidence="1">
    <location>
        <begin position="15"/>
        <end position="24"/>
    </location>
</feature>
<evidence type="ECO:0000313" key="3">
    <source>
        <dbReference type="Proteomes" id="UP000030754"/>
    </source>
</evidence>
<dbReference type="RefSeq" id="XP_013433608.1">
    <property type="nucleotide sequence ID" value="XM_013578154.1"/>
</dbReference>
<feature type="region of interest" description="Disordered" evidence="1">
    <location>
        <begin position="13"/>
        <end position="82"/>
    </location>
</feature>
<reference evidence="2" key="2">
    <citation type="submission" date="2013-10" db="EMBL/GenBank/DDBJ databases">
        <authorList>
            <person name="Aslett M."/>
        </authorList>
    </citation>
    <scope>NUCLEOTIDE SEQUENCE [LARGE SCALE GENOMIC DNA]</scope>
    <source>
        <strain evidence="2">Houghton</strain>
    </source>
</reference>
<reference evidence="2" key="1">
    <citation type="submission" date="2013-10" db="EMBL/GenBank/DDBJ databases">
        <title>Genomic analysis of the causative agents of coccidiosis in chickens.</title>
        <authorList>
            <person name="Reid A.J."/>
            <person name="Blake D."/>
            <person name="Billington K."/>
            <person name="Browne H."/>
            <person name="Dunn M."/>
            <person name="Hung S."/>
            <person name="Kawahara F."/>
            <person name="Miranda-Saavedra D."/>
            <person name="Mourier T."/>
            <person name="Nagra H."/>
            <person name="Otto T.D."/>
            <person name="Rawlings N."/>
            <person name="Sanchez A."/>
            <person name="Sanders M."/>
            <person name="Subramaniam C."/>
            <person name="Tay Y."/>
            <person name="Dear P."/>
            <person name="Doerig C."/>
            <person name="Gruber A."/>
            <person name="Parkinson J."/>
            <person name="Shirley M."/>
            <person name="Wan K.L."/>
            <person name="Berriman M."/>
            <person name="Tomley F."/>
            <person name="Pain A."/>
        </authorList>
    </citation>
    <scope>NUCLEOTIDE SEQUENCE [LARGE SCALE GENOMIC DNA]</scope>
    <source>
        <strain evidence="2">Houghton</strain>
    </source>
</reference>
<evidence type="ECO:0000313" key="2">
    <source>
        <dbReference type="EMBL" id="CDJ65141.1"/>
    </source>
</evidence>
<protein>
    <submittedName>
        <fullName evidence="2">Uncharacterized protein</fullName>
    </submittedName>
</protein>
<name>U6MMA2_9EIME</name>
<keyword evidence="3" id="KW-1185">Reference proteome</keyword>
<dbReference type="GeneID" id="25470295"/>
<proteinExistence type="predicted"/>